<keyword evidence="4" id="KW-1185">Reference proteome</keyword>
<organism evidence="3 4">
    <name type="scientific">Persicimonas caeni</name>
    <dbReference type="NCBI Taxonomy" id="2292766"/>
    <lineage>
        <taxon>Bacteria</taxon>
        <taxon>Deltaproteobacteria</taxon>
        <taxon>Bradymonadales</taxon>
        <taxon>Bradymonadaceae</taxon>
        <taxon>Persicimonas</taxon>
    </lineage>
</organism>
<dbReference type="EMBL" id="CP041186">
    <property type="protein sequence ID" value="QDG52025.1"/>
    <property type="molecule type" value="Genomic_DNA"/>
</dbReference>
<evidence type="ECO:0000256" key="1">
    <source>
        <dbReference type="ARBA" id="ARBA00022801"/>
    </source>
</evidence>
<proteinExistence type="predicted"/>
<feature type="domain" description="Amidohydrolase-related" evidence="2">
    <location>
        <begin position="62"/>
        <end position="456"/>
    </location>
</feature>
<dbReference type="Gene3D" id="2.30.40.10">
    <property type="entry name" value="Urease, subunit C, domain 1"/>
    <property type="match status" value="1"/>
</dbReference>
<sequence length="460" mass="51618">MQTSMNDKTYFRARYILDGFDWVEDGYLEVENGRVGRIYGTENDLPEQHAPEDAVDLGEVAVVPGLVNAHSHAFQRGIRGKTEYLIAGREEEDFWTWRDEMYRAALGYDADKVEEVSRLAFLEMAMSGITSVGEFHYLHHQPDGTPYADPNELAHRVIRAARDVGIRITLLRVGYHRAGHGRPAEEGQRRFVEPDVDTYLTRADDLRGAWADDEHVTVGLAPHSIRAVPREWLVAASDYADEHDLAFHTHACEQRREIEESREEYGKPPVAAFADMGILSERMTLVHGTHLTDEELGLLEMHRPTVCACPTTERNLGDGFLPALELAKRDVPISLGSDSHTNIDLWEEMRLVEYHERLRYERRNVLATEIREHMLGKQAGDRLPTANALWPMGTLNGARSLGLSAGCLEPGCLADFVTIDLNHITLRGTTRDSLLADITLSMTPGAVKGVFVGGEELELE</sequence>
<gene>
    <name evidence="3" type="ORF">FIV42_15130</name>
</gene>
<dbReference type="EC" id="3.5.3.13" evidence="3"/>
<dbReference type="Pfam" id="PF01979">
    <property type="entry name" value="Amidohydro_1"/>
    <property type="match status" value="1"/>
</dbReference>
<accession>A0A5B8YAV7</accession>
<reference evidence="3 4" key="1">
    <citation type="submission" date="2019-06" db="EMBL/GenBank/DDBJ databases">
        <title>Persicimonas caeni gen. nov., sp. nov., a predatory bacterium isolated from solar saltern.</title>
        <authorList>
            <person name="Wang S."/>
        </authorList>
    </citation>
    <scope>NUCLEOTIDE SEQUENCE [LARGE SCALE GENOMIC DNA]</scope>
    <source>
        <strain evidence="3 4">YN101</strain>
    </source>
</reference>
<evidence type="ECO:0000259" key="2">
    <source>
        <dbReference type="Pfam" id="PF01979"/>
    </source>
</evidence>
<keyword evidence="1 3" id="KW-0378">Hydrolase</keyword>
<dbReference type="GO" id="GO:0050416">
    <property type="term" value="F:formimidoylglutamate deiminase activity"/>
    <property type="evidence" value="ECO:0007669"/>
    <property type="project" value="UniProtKB-EC"/>
</dbReference>
<evidence type="ECO:0000313" key="3">
    <source>
        <dbReference type="EMBL" id="QDG52025.1"/>
    </source>
</evidence>
<dbReference type="Proteomes" id="UP000315995">
    <property type="component" value="Chromosome"/>
</dbReference>
<dbReference type="NCBIfam" id="TIGR02022">
    <property type="entry name" value="hutF"/>
    <property type="match status" value="1"/>
</dbReference>
<dbReference type="InterPro" id="IPR006680">
    <property type="entry name" value="Amidohydro-rel"/>
</dbReference>
<dbReference type="InterPro" id="IPR010252">
    <property type="entry name" value="HutF"/>
</dbReference>
<accession>A0A4Y6PWB1</accession>
<evidence type="ECO:0000313" key="4">
    <source>
        <dbReference type="Proteomes" id="UP000315995"/>
    </source>
</evidence>
<dbReference type="Gene3D" id="3.20.20.140">
    <property type="entry name" value="Metal-dependent hydrolases"/>
    <property type="match status" value="1"/>
</dbReference>
<dbReference type="InterPro" id="IPR032466">
    <property type="entry name" value="Metal_Hydrolase"/>
</dbReference>
<dbReference type="InterPro" id="IPR011059">
    <property type="entry name" value="Metal-dep_hydrolase_composite"/>
</dbReference>
<dbReference type="NCBIfam" id="NF006681">
    <property type="entry name" value="PRK09229.1-2"/>
    <property type="match status" value="1"/>
</dbReference>
<protein>
    <submittedName>
        <fullName evidence="3">Formimidoylglutamate deiminase</fullName>
        <ecNumber evidence="3">3.5.3.13</ecNumber>
    </submittedName>
</protein>
<dbReference type="SUPFAM" id="SSF51338">
    <property type="entry name" value="Composite domain of metallo-dependent hydrolases"/>
    <property type="match status" value="1"/>
</dbReference>
<dbReference type="AlphaFoldDB" id="A0A4Y6PWB1"/>
<dbReference type="OrthoDB" id="9807210at2"/>
<dbReference type="InterPro" id="IPR050287">
    <property type="entry name" value="MTA/SAH_deaminase"/>
</dbReference>
<dbReference type="PANTHER" id="PTHR43794">
    <property type="entry name" value="AMINOHYDROLASE SSNA-RELATED"/>
    <property type="match status" value="1"/>
</dbReference>
<dbReference type="PANTHER" id="PTHR43794:SF11">
    <property type="entry name" value="AMIDOHYDROLASE-RELATED DOMAIN-CONTAINING PROTEIN"/>
    <property type="match status" value="1"/>
</dbReference>
<name>A0A4Y6PWB1_PERCE</name>
<dbReference type="SUPFAM" id="SSF51556">
    <property type="entry name" value="Metallo-dependent hydrolases"/>
    <property type="match status" value="1"/>
</dbReference>